<dbReference type="Proteomes" id="UP000183610">
    <property type="component" value="Unassembled WGS sequence"/>
</dbReference>
<sequence>MMLQNQAQSRDFYCSAAVISAFSEQINEQAISFGIFKQIKH</sequence>
<dbReference type="EMBL" id="FNMX01000018">
    <property type="protein sequence ID" value="SDX35351.1"/>
    <property type="molecule type" value="Genomic_DNA"/>
</dbReference>
<accession>A0AAX2DT52</accession>
<dbReference type="AlphaFoldDB" id="A0AAX2DT52"/>
<organism evidence="1 2">
    <name type="scientific">Listeria ivanovii</name>
    <dbReference type="NCBI Taxonomy" id="1638"/>
    <lineage>
        <taxon>Bacteria</taxon>
        <taxon>Bacillati</taxon>
        <taxon>Bacillota</taxon>
        <taxon>Bacilli</taxon>
        <taxon>Bacillales</taxon>
        <taxon>Listeriaceae</taxon>
        <taxon>Listeria</taxon>
    </lineage>
</organism>
<evidence type="ECO:0000313" key="2">
    <source>
        <dbReference type="Proteomes" id="UP000183610"/>
    </source>
</evidence>
<proteinExistence type="predicted"/>
<evidence type="ECO:0000313" key="1">
    <source>
        <dbReference type="EMBL" id="SDX35351.1"/>
    </source>
</evidence>
<comment type="caution">
    <text evidence="1">The sequence shown here is derived from an EMBL/GenBank/DDBJ whole genome shotgun (WGS) entry which is preliminary data.</text>
</comment>
<protein>
    <submittedName>
        <fullName evidence="1">Uncharacterized protein</fullName>
    </submittedName>
</protein>
<name>A0AAX2DT52_LISIV</name>
<gene>
    <name evidence="1" type="ORF">SAMN05421782_1184</name>
</gene>
<reference evidence="1 2" key="1">
    <citation type="submission" date="2016-10" db="EMBL/GenBank/DDBJ databases">
        <authorList>
            <person name="Varghese N."/>
            <person name="Submissions S."/>
        </authorList>
    </citation>
    <scope>NUCLEOTIDE SEQUENCE [LARGE SCALE GENOMIC DNA]</scope>
    <source>
        <strain evidence="1 2">ATCC 49954</strain>
    </source>
</reference>